<feature type="compositionally biased region" description="Polar residues" evidence="1">
    <location>
        <begin position="255"/>
        <end position="264"/>
    </location>
</feature>
<dbReference type="GeneID" id="6010212"/>
<accession>A8NHA7</accession>
<evidence type="ECO:0008006" key="5">
    <source>
        <dbReference type="Google" id="ProtNLM"/>
    </source>
</evidence>
<dbReference type="OrthoDB" id="3351617at2759"/>
<dbReference type="KEGG" id="cci:CC1G_11508"/>
<evidence type="ECO:0000256" key="1">
    <source>
        <dbReference type="SAM" id="MobiDB-lite"/>
    </source>
</evidence>
<dbReference type="eggNOG" id="ENOG502SKDV">
    <property type="taxonomic scope" value="Eukaryota"/>
</dbReference>
<dbReference type="Proteomes" id="UP000001861">
    <property type="component" value="Unassembled WGS sequence"/>
</dbReference>
<dbReference type="AlphaFoldDB" id="A8NHA7"/>
<name>A8NHA7_COPC7</name>
<dbReference type="RefSeq" id="XP_001833723.2">
    <property type="nucleotide sequence ID" value="XM_001833671.2"/>
</dbReference>
<feature type="compositionally biased region" description="Basic and acidic residues" evidence="1">
    <location>
        <begin position="266"/>
        <end position="275"/>
    </location>
</feature>
<reference evidence="3 4" key="1">
    <citation type="journal article" date="2010" name="Proc. Natl. Acad. Sci. U.S.A.">
        <title>Insights into evolution of multicellular fungi from the assembled chromosomes of the mushroom Coprinopsis cinerea (Coprinus cinereus).</title>
        <authorList>
            <person name="Stajich J.E."/>
            <person name="Wilke S.K."/>
            <person name="Ahren D."/>
            <person name="Au C.H."/>
            <person name="Birren B.W."/>
            <person name="Borodovsky M."/>
            <person name="Burns C."/>
            <person name="Canback B."/>
            <person name="Casselton L.A."/>
            <person name="Cheng C.K."/>
            <person name="Deng J."/>
            <person name="Dietrich F.S."/>
            <person name="Fargo D.C."/>
            <person name="Farman M.L."/>
            <person name="Gathman A.C."/>
            <person name="Goldberg J."/>
            <person name="Guigo R."/>
            <person name="Hoegger P.J."/>
            <person name="Hooker J.B."/>
            <person name="Huggins A."/>
            <person name="James T.Y."/>
            <person name="Kamada T."/>
            <person name="Kilaru S."/>
            <person name="Kodira C."/>
            <person name="Kues U."/>
            <person name="Kupfer D."/>
            <person name="Kwan H.S."/>
            <person name="Lomsadze A."/>
            <person name="Li W."/>
            <person name="Lilly W.W."/>
            <person name="Ma L.J."/>
            <person name="Mackey A.J."/>
            <person name="Manning G."/>
            <person name="Martin F."/>
            <person name="Muraguchi H."/>
            <person name="Natvig D.O."/>
            <person name="Palmerini H."/>
            <person name="Ramesh M.A."/>
            <person name="Rehmeyer C.J."/>
            <person name="Roe B.A."/>
            <person name="Shenoy N."/>
            <person name="Stanke M."/>
            <person name="Ter-Hovhannisyan V."/>
            <person name="Tunlid A."/>
            <person name="Velagapudi R."/>
            <person name="Vision T.J."/>
            <person name="Zeng Q."/>
            <person name="Zolan M.E."/>
            <person name="Pukkila P.J."/>
        </authorList>
    </citation>
    <scope>NUCLEOTIDE SEQUENCE [LARGE SCALE GENOMIC DNA]</scope>
    <source>
        <strain evidence="4">Okayama-7 / 130 / ATCC MYA-4618 / FGSC 9003</strain>
    </source>
</reference>
<dbReference type="EMBL" id="AACS02000002">
    <property type="protein sequence ID" value="EAU88085.2"/>
    <property type="molecule type" value="Genomic_DNA"/>
</dbReference>
<dbReference type="InParanoid" id="A8NHA7"/>
<sequence length="281" mass="32328">MRPKRGRLFWWMVLYTAFIFLLSTFAIGGRFKFAEMMYVDHQDFEEGYLALGSRIGLDRGGFGSLTLLPWISDSLMIYRLYILWNYQWWALGVPLLVHLARIAISIPILIITANADDPNWLSQFSTFKTAYYSVSMAIDLLFTGLISFRLWMLRDKVEHVLGKIQSVYYNSTSTKFVESGALFTLWSVGHLILLVKEHWASEILGQPMIYLNAITRMLIILRMAQNRAWCRDIVTASATGVLEWQVSSHHSIPLNQRSSQLESQTEFEKLPKQMRGDAAGL</sequence>
<proteinExistence type="predicted"/>
<keyword evidence="2" id="KW-0812">Transmembrane</keyword>
<comment type="caution">
    <text evidence="3">The sequence shown here is derived from an EMBL/GenBank/DDBJ whole genome shotgun (WGS) entry which is preliminary data.</text>
</comment>
<protein>
    <recommendedName>
        <fullName evidence="5">Integral membrane protein</fullName>
    </recommendedName>
</protein>
<feature type="transmembrane region" description="Helical" evidence="2">
    <location>
        <begin position="9"/>
        <end position="28"/>
    </location>
</feature>
<feature type="transmembrane region" description="Helical" evidence="2">
    <location>
        <begin position="88"/>
        <end position="110"/>
    </location>
</feature>
<evidence type="ECO:0000313" key="4">
    <source>
        <dbReference type="Proteomes" id="UP000001861"/>
    </source>
</evidence>
<evidence type="ECO:0000313" key="3">
    <source>
        <dbReference type="EMBL" id="EAU88085.2"/>
    </source>
</evidence>
<dbReference type="HOGENOM" id="CLU_044614_0_0_1"/>
<keyword evidence="2" id="KW-0472">Membrane</keyword>
<evidence type="ECO:0000256" key="2">
    <source>
        <dbReference type="SAM" id="Phobius"/>
    </source>
</evidence>
<feature type="region of interest" description="Disordered" evidence="1">
    <location>
        <begin position="255"/>
        <end position="281"/>
    </location>
</feature>
<keyword evidence="2" id="KW-1133">Transmembrane helix</keyword>
<feature type="transmembrane region" description="Helical" evidence="2">
    <location>
        <begin position="61"/>
        <end position="81"/>
    </location>
</feature>
<keyword evidence="4" id="KW-1185">Reference proteome</keyword>
<feature type="transmembrane region" description="Helical" evidence="2">
    <location>
        <begin position="130"/>
        <end position="152"/>
    </location>
</feature>
<dbReference type="OMA" id="HASMTIN"/>
<gene>
    <name evidence="3" type="ORF">CC1G_11508</name>
</gene>
<organism evidence="3 4">
    <name type="scientific">Coprinopsis cinerea (strain Okayama-7 / 130 / ATCC MYA-4618 / FGSC 9003)</name>
    <name type="common">Inky cap fungus</name>
    <name type="synonym">Hormographiella aspergillata</name>
    <dbReference type="NCBI Taxonomy" id="240176"/>
    <lineage>
        <taxon>Eukaryota</taxon>
        <taxon>Fungi</taxon>
        <taxon>Dikarya</taxon>
        <taxon>Basidiomycota</taxon>
        <taxon>Agaricomycotina</taxon>
        <taxon>Agaricomycetes</taxon>
        <taxon>Agaricomycetidae</taxon>
        <taxon>Agaricales</taxon>
        <taxon>Agaricineae</taxon>
        <taxon>Psathyrellaceae</taxon>
        <taxon>Coprinopsis</taxon>
    </lineage>
</organism>
<dbReference type="VEuPathDB" id="FungiDB:CC1G_11508"/>